<feature type="transmembrane region" description="Helical" evidence="1">
    <location>
        <begin position="51"/>
        <end position="72"/>
    </location>
</feature>
<comment type="caution">
    <text evidence="2">The sequence shown here is derived from an EMBL/GenBank/DDBJ whole genome shotgun (WGS) entry which is preliminary data.</text>
</comment>
<dbReference type="Proteomes" id="UP000269352">
    <property type="component" value="Unassembled WGS sequence"/>
</dbReference>
<sequence length="74" mass="8620">MALADIEMSLEQILGWAFLIYGAAVAIWRVKRPEKLFKYAAFQKRWGELRGRWLHIAAYTVAPIVFGLILLWNK</sequence>
<name>A0A388TCV9_TERA1</name>
<evidence type="ECO:0000313" key="2">
    <source>
        <dbReference type="EMBL" id="GBR74340.1"/>
    </source>
</evidence>
<evidence type="ECO:0000313" key="3">
    <source>
        <dbReference type="Proteomes" id="UP000269352"/>
    </source>
</evidence>
<dbReference type="EMBL" id="BGZN01000041">
    <property type="protein sequence ID" value="GBR74340.1"/>
    <property type="molecule type" value="Genomic_DNA"/>
</dbReference>
<keyword evidence="1" id="KW-1133">Transmembrane helix</keyword>
<reference evidence="2 3" key="1">
    <citation type="journal article" date="2019" name="ISME J.">
        <title>Genome analyses of uncultured TG2/ZB3 bacteria in 'Margulisbacteria' specifically attached to ectosymbiotic spirochetes of protists in the termite gut.</title>
        <authorList>
            <person name="Utami Y.D."/>
            <person name="Kuwahara H."/>
            <person name="Igai K."/>
            <person name="Murakami T."/>
            <person name="Sugaya K."/>
            <person name="Morikawa T."/>
            <person name="Nagura Y."/>
            <person name="Yuki M."/>
            <person name="Deevong P."/>
            <person name="Inoue T."/>
            <person name="Kihara K."/>
            <person name="Lo N."/>
            <person name="Yamada A."/>
            <person name="Ohkuma M."/>
            <person name="Hongoh Y."/>
        </authorList>
    </citation>
    <scope>NUCLEOTIDE SEQUENCE [LARGE SCALE GENOMIC DNA]</scope>
    <source>
        <strain evidence="2">NkOx7-01</strain>
    </source>
</reference>
<protein>
    <submittedName>
        <fullName evidence="2">Uncharacterized protein</fullName>
    </submittedName>
</protein>
<feature type="transmembrane region" description="Helical" evidence="1">
    <location>
        <begin position="13"/>
        <end position="30"/>
    </location>
</feature>
<proteinExistence type="predicted"/>
<evidence type="ECO:0000256" key="1">
    <source>
        <dbReference type="SAM" id="Phobius"/>
    </source>
</evidence>
<accession>A0A388TCV9</accession>
<dbReference type="AlphaFoldDB" id="A0A388TCV9"/>
<keyword evidence="1" id="KW-0472">Membrane</keyword>
<keyword evidence="3" id="KW-1185">Reference proteome</keyword>
<keyword evidence="1" id="KW-0812">Transmembrane</keyword>
<organism evidence="2 3">
    <name type="scientific">Termititenax aidoneus</name>
    <dbReference type="NCBI Taxonomy" id="2218524"/>
    <lineage>
        <taxon>Bacteria</taxon>
        <taxon>Bacillati</taxon>
        <taxon>Candidatus Margulisiibacteriota</taxon>
        <taxon>Candidatus Termititenacia</taxon>
        <taxon>Candidatus Termititenacales</taxon>
        <taxon>Candidatus Termititenacaceae</taxon>
        <taxon>Candidatus Termititenax</taxon>
    </lineage>
</organism>
<gene>
    <name evidence="2" type="ORF">NO1_1534</name>
</gene>